<protein>
    <submittedName>
        <fullName evidence="10">Putative ABC transporter</fullName>
    </submittedName>
</protein>
<reference evidence="10" key="1">
    <citation type="submission" date="2014-11" db="EMBL/GenBank/DDBJ databases">
        <authorList>
            <person name="Zhu J."/>
            <person name="Qi W."/>
            <person name="Song R."/>
        </authorList>
    </citation>
    <scope>NUCLEOTIDE SEQUENCE</scope>
</reference>
<keyword evidence="2 7" id="KW-0812">Transmembrane</keyword>
<dbReference type="PANTHER" id="PTHR43394:SF1">
    <property type="entry name" value="ATP-BINDING CASSETTE SUB-FAMILY B MEMBER 10, MITOCHONDRIAL"/>
    <property type="match status" value="1"/>
</dbReference>
<dbReference type="GO" id="GO:0005524">
    <property type="term" value="F:ATP binding"/>
    <property type="evidence" value="ECO:0007669"/>
    <property type="project" value="UniProtKB-KW"/>
</dbReference>
<evidence type="ECO:0000256" key="4">
    <source>
        <dbReference type="ARBA" id="ARBA00022840"/>
    </source>
</evidence>
<evidence type="ECO:0000259" key="9">
    <source>
        <dbReference type="PROSITE" id="PS50929"/>
    </source>
</evidence>
<sequence>MSKGTSPDLVKDIIVSSISKDASDLGEDRQIVGRQIWRILPYVTRYWERAVGGLLANIGARIFDLVPLIAIGMAADYYNPDKSQFTDSRVESFVTLDIIPNIGPIDSTELGFGLLIFSSFVCLAITQGLSNQLWQSIAYKAQHDIRMDATKSLMDMEASYFETRQTGNLMSVLSADVAQLEDIISDSTTSIIRIFTTLSAAFFILFWMSPTLCMILFGPLFMIVPMVIWFSTRVQRKYRQQRESTGGIVAILENVLSGITVVQAYNASDFERIRIERQSGNYRDQAIQAAFIRNRFIPGFHIVAGISFGLLVSAGGWLMNSGQISVGQFVTFLLISTRMTMPLWILGMLLNQLQKGEAASRRVFAVIDLEPSIYDKVDALPLEEPITSLSFRNVSFSYPSSESNVLNNIDLEISSGEFLGVMGHTGAGKSTILKLIEKFYQPQNGQVLINGVDINNFSMKSVRSKIGFVSQDPFLFYGTIKENVSYARESTDEEIFIALDMAGASEFISQLPNGLESMVGDRGVMLSGGQRARISLARALLNDPDLLILDEASAALDAETEKRIQQSLFDGSNGKKNRITIAVAHRLATIRNADEIISMVDGSIVERGKHGELLENESVYASQWSIQTGEIES</sequence>
<dbReference type="GO" id="GO:0015421">
    <property type="term" value="F:ABC-type oligopeptide transporter activity"/>
    <property type="evidence" value="ECO:0007669"/>
    <property type="project" value="TreeGrafter"/>
</dbReference>
<dbReference type="InterPro" id="IPR017871">
    <property type="entry name" value="ABC_transporter-like_CS"/>
</dbReference>
<dbReference type="InterPro" id="IPR003439">
    <property type="entry name" value="ABC_transporter-like_ATP-bd"/>
</dbReference>
<evidence type="ECO:0000259" key="8">
    <source>
        <dbReference type="PROSITE" id="PS50893"/>
    </source>
</evidence>
<dbReference type="FunFam" id="3.40.50.300:FF:000218">
    <property type="entry name" value="Multidrug ABC transporter ATP-binding protein"/>
    <property type="match status" value="1"/>
</dbReference>
<evidence type="ECO:0000256" key="1">
    <source>
        <dbReference type="ARBA" id="ARBA00004141"/>
    </source>
</evidence>
<dbReference type="Gene3D" id="1.20.1560.10">
    <property type="entry name" value="ABC transporter type 1, transmembrane domain"/>
    <property type="match status" value="1"/>
</dbReference>
<dbReference type="SUPFAM" id="SSF52540">
    <property type="entry name" value="P-loop containing nucleoside triphosphate hydrolases"/>
    <property type="match status" value="1"/>
</dbReference>
<dbReference type="PROSITE" id="PS50929">
    <property type="entry name" value="ABC_TM1F"/>
    <property type="match status" value="1"/>
</dbReference>
<dbReference type="InterPro" id="IPR036640">
    <property type="entry name" value="ABC1_TM_sf"/>
</dbReference>
<dbReference type="Pfam" id="PF00664">
    <property type="entry name" value="ABC_membrane"/>
    <property type="match status" value="1"/>
</dbReference>
<dbReference type="InterPro" id="IPR039421">
    <property type="entry name" value="Type_1_exporter"/>
</dbReference>
<dbReference type="SUPFAM" id="SSF90123">
    <property type="entry name" value="ABC transporter transmembrane region"/>
    <property type="match status" value="1"/>
</dbReference>
<name>A0A1B1TF06_9ARCH</name>
<organism evidence="10">
    <name type="scientific">uncultured Poseidoniia archaeon</name>
    <dbReference type="NCBI Taxonomy" id="1697135"/>
    <lineage>
        <taxon>Archaea</taxon>
        <taxon>Methanobacteriati</taxon>
        <taxon>Thermoplasmatota</taxon>
        <taxon>Candidatus Poseidoniia</taxon>
        <taxon>environmental samples</taxon>
    </lineage>
</organism>
<dbReference type="InterPro" id="IPR027417">
    <property type="entry name" value="P-loop_NTPase"/>
</dbReference>
<reference evidence="10" key="2">
    <citation type="journal article" date="2015" name="ISME J.">
        <title>A new class of marine Euryarchaeota group II from the Mediterranean deep chlorophyll maximum.</title>
        <authorList>
            <person name="Martin-Cuadrado A.B."/>
            <person name="Garcia-Heredia I."/>
            <person name="Molto A.G."/>
            <person name="Lopez-Ubeda R."/>
            <person name="Kimes N."/>
            <person name="Lopez-Garcia P."/>
            <person name="Moreira D."/>
            <person name="Rodriguez-Valera F."/>
        </authorList>
    </citation>
    <scope>NUCLEOTIDE SEQUENCE</scope>
</reference>
<evidence type="ECO:0000256" key="7">
    <source>
        <dbReference type="SAM" id="Phobius"/>
    </source>
</evidence>
<dbReference type="Gene3D" id="3.40.50.300">
    <property type="entry name" value="P-loop containing nucleotide triphosphate hydrolases"/>
    <property type="match status" value="1"/>
</dbReference>
<feature type="domain" description="ABC transmembrane type-1" evidence="9">
    <location>
        <begin position="51"/>
        <end position="355"/>
    </location>
</feature>
<dbReference type="CDD" id="cd18565">
    <property type="entry name" value="ABC_6TM_exporter_like"/>
    <property type="match status" value="1"/>
</dbReference>
<evidence type="ECO:0000256" key="6">
    <source>
        <dbReference type="ARBA" id="ARBA00023136"/>
    </source>
</evidence>
<keyword evidence="6 7" id="KW-0472">Membrane</keyword>
<accession>A0A1B1TF06</accession>
<dbReference type="PROSITE" id="PS50893">
    <property type="entry name" value="ABC_TRANSPORTER_2"/>
    <property type="match status" value="1"/>
</dbReference>
<comment type="subcellular location">
    <subcellularLocation>
        <location evidence="1">Membrane</location>
        <topology evidence="1">Multi-pass membrane protein</topology>
    </subcellularLocation>
</comment>
<evidence type="ECO:0000256" key="3">
    <source>
        <dbReference type="ARBA" id="ARBA00022741"/>
    </source>
</evidence>
<dbReference type="PANTHER" id="PTHR43394">
    <property type="entry name" value="ATP-DEPENDENT PERMEASE MDL1, MITOCHONDRIAL"/>
    <property type="match status" value="1"/>
</dbReference>
<dbReference type="GO" id="GO:0016887">
    <property type="term" value="F:ATP hydrolysis activity"/>
    <property type="evidence" value="ECO:0007669"/>
    <property type="project" value="InterPro"/>
</dbReference>
<dbReference type="EMBL" id="KP211909">
    <property type="protein sequence ID" value="ANV80842.1"/>
    <property type="molecule type" value="Genomic_DNA"/>
</dbReference>
<keyword evidence="3" id="KW-0547">Nucleotide-binding</keyword>
<evidence type="ECO:0000256" key="5">
    <source>
        <dbReference type="ARBA" id="ARBA00022989"/>
    </source>
</evidence>
<dbReference type="Pfam" id="PF00005">
    <property type="entry name" value="ABC_tran"/>
    <property type="match status" value="1"/>
</dbReference>
<feature type="transmembrane region" description="Helical" evidence="7">
    <location>
        <begin position="329"/>
        <end position="351"/>
    </location>
</feature>
<dbReference type="GO" id="GO:0016020">
    <property type="term" value="C:membrane"/>
    <property type="evidence" value="ECO:0007669"/>
    <property type="project" value="UniProtKB-SubCell"/>
</dbReference>
<feature type="transmembrane region" description="Helical" evidence="7">
    <location>
        <begin position="296"/>
        <end position="317"/>
    </location>
</feature>
<dbReference type="AlphaFoldDB" id="A0A1B1TF06"/>
<dbReference type="SMART" id="SM00382">
    <property type="entry name" value="AAA"/>
    <property type="match status" value="1"/>
</dbReference>
<proteinExistence type="predicted"/>
<feature type="transmembrane region" description="Helical" evidence="7">
    <location>
        <begin position="214"/>
        <end position="232"/>
    </location>
</feature>
<evidence type="ECO:0000313" key="10">
    <source>
        <dbReference type="EMBL" id="ANV80842.1"/>
    </source>
</evidence>
<evidence type="ECO:0000256" key="2">
    <source>
        <dbReference type="ARBA" id="ARBA00022692"/>
    </source>
</evidence>
<keyword evidence="5 7" id="KW-1133">Transmembrane helix</keyword>
<dbReference type="InterPro" id="IPR011527">
    <property type="entry name" value="ABC1_TM_dom"/>
</dbReference>
<feature type="domain" description="ABC transporter" evidence="8">
    <location>
        <begin position="389"/>
        <end position="626"/>
    </location>
</feature>
<dbReference type="PROSITE" id="PS00211">
    <property type="entry name" value="ABC_TRANSPORTER_1"/>
    <property type="match status" value="1"/>
</dbReference>
<dbReference type="InterPro" id="IPR003593">
    <property type="entry name" value="AAA+_ATPase"/>
</dbReference>
<keyword evidence="4" id="KW-0067">ATP-binding</keyword>